<dbReference type="OrthoDB" id="3065006at2759"/>
<proteinExistence type="predicted"/>
<dbReference type="EMBL" id="ML179735">
    <property type="protein sequence ID" value="THU82387.1"/>
    <property type="molecule type" value="Genomic_DNA"/>
</dbReference>
<accession>A0A4S8L1T8</accession>
<evidence type="ECO:0000313" key="1">
    <source>
        <dbReference type="EMBL" id="THU82387.1"/>
    </source>
</evidence>
<dbReference type="AlphaFoldDB" id="A0A4S8L1T8"/>
<name>A0A4S8L1T8_DENBC</name>
<organism evidence="1 2">
    <name type="scientific">Dendrothele bispora (strain CBS 962.96)</name>
    <dbReference type="NCBI Taxonomy" id="1314807"/>
    <lineage>
        <taxon>Eukaryota</taxon>
        <taxon>Fungi</taxon>
        <taxon>Dikarya</taxon>
        <taxon>Basidiomycota</taxon>
        <taxon>Agaricomycotina</taxon>
        <taxon>Agaricomycetes</taxon>
        <taxon>Agaricomycetidae</taxon>
        <taxon>Agaricales</taxon>
        <taxon>Agaricales incertae sedis</taxon>
        <taxon>Dendrothele</taxon>
    </lineage>
</organism>
<sequence length="59" mass="6673">MYNRVHYSLKANISPVQEGKPCWLQDLHIAPARLPEPLSLPPNLITSSEDMMDIAKRVS</sequence>
<dbReference type="Proteomes" id="UP000297245">
    <property type="component" value="Unassembled WGS sequence"/>
</dbReference>
<keyword evidence="2" id="KW-1185">Reference proteome</keyword>
<reference evidence="1 2" key="1">
    <citation type="journal article" date="2019" name="Nat. Ecol. Evol.">
        <title>Megaphylogeny resolves global patterns of mushroom evolution.</title>
        <authorList>
            <person name="Varga T."/>
            <person name="Krizsan K."/>
            <person name="Foldi C."/>
            <person name="Dima B."/>
            <person name="Sanchez-Garcia M."/>
            <person name="Sanchez-Ramirez S."/>
            <person name="Szollosi G.J."/>
            <person name="Szarkandi J.G."/>
            <person name="Papp V."/>
            <person name="Albert L."/>
            <person name="Andreopoulos W."/>
            <person name="Angelini C."/>
            <person name="Antonin V."/>
            <person name="Barry K.W."/>
            <person name="Bougher N.L."/>
            <person name="Buchanan P."/>
            <person name="Buyck B."/>
            <person name="Bense V."/>
            <person name="Catcheside P."/>
            <person name="Chovatia M."/>
            <person name="Cooper J."/>
            <person name="Damon W."/>
            <person name="Desjardin D."/>
            <person name="Finy P."/>
            <person name="Geml J."/>
            <person name="Haridas S."/>
            <person name="Hughes K."/>
            <person name="Justo A."/>
            <person name="Karasinski D."/>
            <person name="Kautmanova I."/>
            <person name="Kiss B."/>
            <person name="Kocsube S."/>
            <person name="Kotiranta H."/>
            <person name="LaButti K.M."/>
            <person name="Lechner B.E."/>
            <person name="Liimatainen K."/>
            <person name="Lipzen A."/>
            <person name="Lukacs Z."/>
            <person name="Mihaltcheva S."/>
            <person name="Morgado L.N."/>
            <person name="Niskanen T."/>
            <person name="Noordeloos M.E."/>
            <person name="Ohm R.A."/>
            <person name="Ortiz-Santana B."/>
            <person name="Ovrebo C."/>
            <person name="Racz N."/>
            <person name="Riley R."/>
            <person name="Savchenko A."/>
            <person name="Shiryaev A."/>
            <person name="Soop K."/>
            <person name="Spirin V."/>
            <person name="Szebenyi C."/>
            <person name="Tomsovsky M."/>
            <person name="Tulloss R.E."/>
            <person name="Uehling J."/>
            <person name="Grigoriev I.V."/>
            <person name="Vagvolgyi C."/>
            <person name="Papp T."/>
            <person name="Martin F.M."/>
            <person name="Miettinen O."/>
            <person name="Hibbett D.S."/>
            <person name="Nagy L.G."/>
        </authorList>
    </citation>
    <scope>NUCLEOTIDE SEQUENCE [LARGE SCALE GENOMIC DNA]</scope>
    <source>
        <strain evidence="1 2">CBS 962.96</strain>
    </source>
</reference>
<gene>
    <name evidence="1" type="ORF">K435DRAFT_691581</name>
</gene>
<protein>
    <submittedName>
        <fullName evidence="1">Uncharacterized protein</fullName>
    </submittedName>
</protein>
<evidence type="ECO:0000313" key="2">
    <source>
        <dbReference type="Proteomes" id="UP000297245"/>
    </source>
</evidence>